<dbReference type="InterPro" id="IPR016064">
    <property type="entry name" value="NAD/diacylglycerol_kinase_sf"/>
</dbReference>
<evidence type="ECO:0000313" key="3">
    <source>
        <dbReference type="Proteomes" id="UP001379533"/>
    </source>
</evidence>
<dbReference type="Proteomes" id="UP001379533">
    <property type="component" value="Chromosome"/>
</dbReference>
<dbReference type="InterPro" id="IPR001206">
    <property type="entry name" value="Diacylglycerol_kinase_cat_dom"/>
</dbReference>
<accession>A0ABZ2K309</accession>
<gene>
    <name evidence="2" type="ORF">LZC95_42480</name>
</gene>
<protein>
    <recommendedName>
        <fullName evidence="1">DAGKc domain-containing protein</fullName>
    </recommendedName>
</protein>
<dbReference type="SUPFAM" id="SSF111331">
    <property type="entry name" value="NAD kinase/diacylglycerol kinase-like"/>
    <property type="match status" value="1"/>
</dbReference>
<dbReference type="EMBL" id="CP089982">
    <property type="protein sequence ID" value="WXA93106.1"/>
    <property type="molecule type" value="Genomic_DNA"/>
</dbReference>
<keyword evidence="3" id="KW-1185">Reference proteome</keyword>
<dbReference type="Gene3D" id="2.60.200.40">
    <property type="match status" value="1"/>
</dbReference>
<name>A0ABZ2K309_9BACT</name>
<sequence length="318" mass="33709">MHVIVNRLARHLRSEGALYRTLTRAAPGGAARKIYETRSFDELDRAAHAIAAAANGTDDRVVLAGGDGSYMAGITALERAFGERPLPSIALAPGGTVATVARNWGLSGPTEPYAARLLAAVDNGAARTTLRPTLRVRDAQGGNRVGFIFGTGLVSQFFDVYYASPQQGYAGAARIVARIFAGSLTGGKLARKVLTPLPCTLSVDGEMQLPNAYSLVVASVVRNLGLSMRVLYRAGEDPNRVHVVASPLGAKRLGPQMPLVLAGKPLRGRDHIDRLARSFRVTFTGPVDAYVLDGDVLRAPWVEVTAGPTLRMLTAPSS</sequence>
<proteinExistence type="predicted"/>
<feature type="domain" description="DAGKc" evidence="1">
    <location>
        <begin position="2"/>
        <end position="118"/>
    </location>
</feature>
<dbReference type="RefSeq" id="WP_394843705.1">
    <property type="nucleotide sequence ID" value="NZ_CP089982.1"/>
</dbReference>
<dbReference type="Pfam" id="PF00781">
    <property type="entry name" value="DAGK_cat"/>
    <property type="match status" value="1"/>
</dbReference>
<organism evidence="2 3">
    <name type="scientific">Pendulispora brunnea</name>
    <dbReference type="NCBI Taxonomy" id="2905690"/>
    <lineage>
        <taxon>Bacteria</taxon>
        <taxon>Pseudomonadati</taxon>
        <taxon>Myxococcota</taxon>
        <taxon>Myxococcia</taxon>
        <taxon>Myxococcales</taxon>
        <taxon>Sorangiineae</taxon>
        <taxon>Pendulisporaceae</taxon>
        <taxon>Pendulispora</taxon>
    </lineage>
</organism>
<reference evidence="2 3" key="1">
    <citation type="submission" date="2021-12" db="EMBL/GenBank/DDBJ databases">
        <title>Discovery of the Pendulisporaceae a myxobacterial family with distinct sporulation behavior and unique specialized metabolism.</title>
        <authorList>
            <person name="Garcia R."/>
            <person name="Popoff A."/>
            <person name="Bader C.D."/>
            <person name="Loehr J."/>
            <person name="Walesch S."/>
            <person name="Walt C."/>
            <person name="Boldt J."/>
            <person name="Bunk B."/>
            <person name="Haeckl F.J.F.P.J."/>
            <person name="Gunesch A.P."/>
            <person name="Birkelbach J."/>
            <person name="Nuebel U."/>
            <person name="Pietschmann T."/>
            <person name="Bach T."/>
            <person name="Mueller R."/>
        </authorList>
    </citation>
    <scope>NUCLEOTIDE SEQUENCE [LARGE SCALE GENOMIC DNA]</scope>
    <source>
        <strain evidence="2 3">MSr12523</strain>
    </source>
</reference>
<evidence type="ECO:0000313" key="2">
    <source>
        <dbReference type="EMBL" id="WXA93106.1"/>
    </source>
</evidence>
<evidence type="ECO:0000259" key="1">
    <source>
        <dbReference type="Pfam" id="PF00781"/>
    </source>
</evidence>
<dbReference type="InterPro" id="IPR017438">
    <property type="entry name" value="ATP-NAD_kinase_N"/>
</dbReference>
<dbReference type="Gene3D" id="3.40.50.10330">
    <property type="entry name" value="Probable inorganic polyphosphate/atp-NAD kinase, domain 1"/>
    <property type="match status" value="1"/>
</dbReference>